<reference evidence="3" key="1">
    <citation type="submission" date="2016-04" db="EMBL/GenBank/DDBJ databases">
        <authorList>
            <person name="Zhang B."/>
        </authorList>
    </citation>
    <scope>NUCLEOTIDE SEQUENCE [LARGE SCALE GENOMIC DNA]</scope>
    <source>
        <strain evidence="3">S10</strain>
    </source>
</reference>
<dbReference type="AlphaFoldDB" id="A0A143CCN5"/>
<evidence type="ECO:0000313" key="3">
    <source>
        <dbReference type="Proteomes" id="UP000076096"/>
    </source>
</evidence>
<dbReference type="EMBL" id="CP015098">
    <property type="protein sequence ID" value="AMW15019.1"/>
    <property type="molecule type" value="Genomic_DNA"/>
</dbReference>
<accession>A0A143CCN5</accession>
<name>A0A143CCN5_9ACTN</name>
<feature type="region of interest" description="Disordered" evidence="1">
    <location>
        <begin position="1"/>
        <end position="21"/>
    </location>
</feature>
<gene>
    <name evidence="2" type="ORF">A4E84_39515</name>
</gene>
<keyword evidence="3" id="KW-1185">Reference proteome</keyword>
<dbReference type="KEGG" id="stsi:A4E84_39515"/>
<feature type="compositionally biased region" description="Basic and acidic residues" evidence="1">
    <location>
        <begin position="1"/>
        <end position="14"/>
    </location>
</feature>
<dbReference type="Proteomes" id="UP000076096">
    <property type="component" value="Chromosome"/>
</dbReference>
<evidence type="ECO:0000256" key="1">
    <source>
        <dbReference type="SAM" id="MobiDB-lite"/>
    </source>
</evidence>
<protein>
    <submittedName>
        <fullName evidence="2">Uncharacterized protein</fullName>
    </submittedName>
</protein>
<proteinExistence type="predicted"/>
<evidence type="ECO:0000313" key="2">
    <source>
        <dbReference type="EMBL" id="AMW15019.1"/>
    </source>
</evidence>
<organism evidence="2 3">
    <name type="scientific">Streptomyces qaidamensis</name>
    <dbReference type="NCBI Taxonomy" id="1783515"/>
    <lineage>
        <taxon>Bacteria</taxon>
        <taxon>Bacillati</taxon>
        <taxon>Actinomycetota</taxon>
        <taxon>Actinomycetes</taxon>
        <taxon>Kitasatosporales</taxon>
        <taxon>Streptomycetaceae</taxon>
        <taxon>Streptomyces</taxon>
        <taxon>Streptomyces aurantiacus group</taxon>
    </lineage>
</organism>
<sequence>MLSRDGMPEVREPEPPGFGGAQVGLAVALAGSGSARASPQESSSPIRASISLIWPLLAKYRTTTCRTEPSS</sequence>
<dbReference type="STRING" id="1783515.A4E84_39515"/>